<feature type="transmembrane region" description="Helical" evidence="2">
    <location>
        <begin position="36"/>
        <end position="58"/>
    </location>
</feature>
<dbReference type="InterPro" id="IPR050300">
    <property type="entry name" value="GDXG_lipolytic_enzyme"/>
</dbReference>
<evidence type="ECO:0000259" key="3">
    <source>
        <dbReference type="Pfam" id="PF20434"/>
    </source>
</evidence>
<dbReference type="AlphaFoldDB" id="A0A381Q6A0"/>
<dbReference type="Pfam" id="PF20434">
    <property type="entry name" value="BD-FAE"/>
    <property type="match status" value="1"/>
</dbReference>
<organism evidence="4">
    <name type="scientific">marine metagenome</name>
    <dbReference type="NCBI Taxonomy" id="408172"/>
    <lineage>
        <taxon>unclassified sequences</taxon>
        <taxon>metagenomes</taxon>
        <taxon>ecological metagenomes</taxon>
    </lineage>
</organism>
<keyword evidence="2" id="KW-1133">Transmembrane helix</keyword>
<dbReference type="InterPro" id="IPR049492">
    <property type="entry name" value="BD-FAE-like_dom"/>
</dbReference>
<evidence type="ECO:0000256" key="2">
    <source>
        <dbReference type="SAM" id="Phobius"/>
    </source>
</evidence>
<gene>
    <name evidence="4" type="ORF">METZ01_LOCUS27238</name>
</gene>
<keyword evidence="1" id="KW-0378">Hydrolase</keyword>
<protein>
    <recommendedName>
        <fullName evidence="3">BD-FAE-like domain-containing protein</fullName>
    </recommendedName>
</protein>
<dbReference type="PANTHER" id="PTHR48081">
    <property type="entry name" value="AB HYDROLASE SUPERFAMILY PROTEIN C4A8.06C"/>
    <property type="match status" value="1"/>
</dbReference>
<dbReference type="GO" id="GO:0016787">
    <property type="term" value="F:hydrolase activity"/>
    <property type="evidence" value="ECO:0007669"/>
    <property type="project" value="UniProtKB-KW"/>
</dbReference>
<feature type="transmembrane region" description="Helical" evidence="2">
    <location>
        <begin position="65"/>
        <end position="86"/>
    </location>
</feature>
<dbReference type="PROSITE" id="PS51257">
    <property type="entry name" value="PROKAR_LIPOPROTEIN"/>
    <property type="match status" value="1"/>
</dbReference>
<feature type="transmembrane region" description="Helical" evidence="2">
    <location>
        <begin position="12"/>
        <end position="30"/>
    </location>
</feature>
<sequence length="389" mass="41509">MGSRAKRLNLGRLFVGTVLLSLGCLAVLPAANDRAWQLGVLVAEGGHWAVPVCLLLLLPSWWRSWVGTGGVIAAGLGTLLLLTPVVRAIGVGRELPTVLETRFGPLGSLAPVVDPRPSPLVVRDLFGGLSSPEVGLEEHLYAEPGGEQLRLDLYRPLSARAPLPGVVTIHGGSWQSGSRRDFPAFNRYLAARGYLVAAVSYRLAPRFPFPAARDDVAAAISFLKRNAGPLGLDADRLALVGRSAGAQLALVTAYTLRDPAIKGVVSFYGPIALRWGYANPAKLSIIDSSAVLDAYLGGSPDTHGPQYDAASPLSHVGHATPPTLLINGLRDELVSPFHAEFLSDRLLRARVPHLYLQLPWAVHGCDYLLRGPCGQVTTYAVERFLAAVL</sequence>
<dbReference type="Gene3D" id="3.40.50.1820">
    <property type="entry name" value="alpha/beta hydrolase"/>
    <property type="match status" value="1"/>
</dbReference>
<feature type="domain" description="BD-FAE-like" evidence="3">
    <location>
        <begin position="151"/>
        <end position="346"/>
    </location>
</feature>
<evidence type="ECO:0000256" key="1">
    <source>
        <dbReference type="ARBA" id="ARBA00022801"/>
    </source>
</evidence>
<evidence type="ECO:0000313" key="4">
    <source>
        <dbReference type="EMBL" id="SUZ74384.1"/>
    </source>
</evidence>
<name>A0A381Q6A0_9ZZZZ</name>
<reference evidence="4" key="1">
    <citation type="submission" date="2018-05" db="EMBL/GenBank/DDBJ databases">
        <authorList>
            <person name="Lanie J.A."/>
            <person name="Ng W.-L."/>
            <person name="Kazmierczak K.M."/>
            <person name="Andrzejewski T.M."/>
            <person name="Davidsen T.M."/>
            <person name="Wayne K.J."/>
            <person name="Tettelin H."/>
            <person name="Glass J.I."/>
            <person name="Rusch D."/>
            <person name="Podicherti R."/>
            <person name="Tsui H.-C.T."/>
            <person name="Winkler M.E."/>
        </authorList>
    </citation>
    <scope>NUCLEOTIDE SEQUENCE</scope>
</reference>
<proteinExistence type="predicted"/>
<dbReference type="SUPFAM" id="SSF53474">
    <property type="entry name" value="alpha/beta-Hydrolases"/>
    <property type="match status" value="1"/>
</dbReference>
<keyword evidence="2" id="KW-0472">Membrane</keyword>
<keyword evidence="2" id="KW-0812">Transmembrane</keyword>
<accession>A0A381Q6A0</accession>
<dbReference type="InterPro" id="IPR029058">
    <property type="entry name" value="AB_hydrolase_fold"/>
</dbReference>
<dbReference type="EMBL" id="UINC01001209">
    <property type="protein sequence ID" value="SUZ74384.1"/>
    <property type="molecule type" value="Genomic_DNA"/>
</dbReference>